<sequence length="66" mass="7264">MTAIGCEILNSLHALEPAKITVKLGEKWGFKVSLESLQGFGLELKNEIRVSLSAAVNVFRVLSIHR</sequence>
<reference evidence="1 2" key="1">
    <citation type="submission" date="2023-03" db="EMBL/GenBank/DDBJ databases">
        <authorList>
            <person name="Pearce D."/>
        </authorList>
    </citation>
    <scope>NUCLEOTIDE SEQUENCE [LARGE SCALE GENOMIC DNA]</scope>
    <source>
        <strain evidence="1">Msz</strain>
    </source>
</reference>
<dbReference type="EMBL" id="OX458333">
    <property type="protein sequence ID" value="CAI8909429.1"/>
    <property type="molecule type" value="Genomic_DNA"/>
</dbReference>
<organism evidence="1 2">
    <name type="scientific">Methylocaldum szegediense</name>
    <dbReference type="NCBI Taxonomy" id="73780"/>
    <lineage>
        <taxon>Bacteria</taxon>
        <taxon>Pseudomonadati</taxon>
        <taxon>Pseudomonadota</taxon>
        <taxon>Gammaproteobacteria</taxon>
        <taxon>Methylococcales</taxon>
        <taxon>Methylococcaceae</taxon>
        <taxon>Methylocaldum</taxon>
    </lineage>
</organism>
<keyword evidence="2" id="KW-1185">Reference proteome</keyword>
<name>A0ABN8XBA6_9GAMM</name>
<gene>
    <name evidence="1" type="ORF">MSZNOR_3608</name>
</gene>
<evidence type="ECO:0000313" key="1">
    <source>
        <dbReference type="EMBL" id="CAI8909429.1"/>
    </source>
</evidence>
<protein>
    <submittedName>
        <fullName evidence="1">Uncharacterized protein</fullName>
    </submittedName>
</protein>
<dbReference type="Proteomes" id="UP001162030">
    <property type="component" value="Chromosome"/>
</dbReference>
<accession>A0ABN8XBA6</accession>
<evidence type="ECO:0000313" key="2">
    <source>
        <dbReference type="Proteomes" id="UP001162030"/>
    </source>
</evidence>
<proteinExistence type="predicted"/>